<dbReference type="RefSeq" id="WP_139665980.1">
    <property type="nucleotide sequence ID" value="NZ_VDLY02000002.1"/>
</dbReference>
<name>A0A5N6ALF5_9ACTN</name>
<proteinExistence type="predicted"/>
<sequence length="340" mass="35884">MTHDVPLTPRRQPEPAPATPPLTTLEALRAQGVPAATARRRCRPGGPWQMPLPGVVLLHAEPPDGHELLRAALLYTGAEGAADGRAVITGRAALAVHGLTSVGPPAALRRVDVLVPHTRRLRSVGPVGILRTARLPRARPVGGLPVAPVARALADALLHPGPGADESAVAHPLLPALNEAVRLGLCEPRAVIAELEHSGRLDEPAVARAVEGLLAAGRPVAEDLLFHMVRQGALPDPCWNVGLWLPDGPFLGHVDAYWPEASVALLLDTRLPRQRGSAPTPDEAEAARREATLRGLGVTVVRVAPRALHASWRRQATAVRAALQAGATRPGTDWVVVLPR</sequence>
<evidence type="ECO:0008006" key="4">
    <source>
        <dbReference type="Google" id="ProtNLM"/>
    </source>
</evidence>
<accession>A0A5N6ALF5</accession>
<protein>
    <recommendedName>
        <fullName evidence="4">DUF559 domain-containing protein</fullName>
    </recommendedName>
</protein>
<dbReference type="Proteomes" id="UP000314251">
    <property type="component" value="Unassembled WGS sequence"/>
</dbReference>
<dbReference type="OrthoDB" id="4870610at2"/>
<gene>
    <name evidence="2" type="ORF">FH607_002770</name>
</gene>
<feature type="region of interest" description="Disordered" evidence="1">
    <location>
        <begin position="1"/>
        <end position="21"/>
    </location>
</feature>
<comment type="caution">
    <text evidence="2">The sequence shown here is derived from an EMBL/GenBank/DDBJ whole genome shotgun (WGS) entry which is preliminary data.</text>
</comment>
<reference evidence="2" key="1">
    <citation type="submission" date="2019-10" db="EMBL/GenBank/DDBJ databases">
        <title>Nonomuraea sp. nov., isolated from Phyllanthus amarus.</title>
        <authorList>
            <person name="Klykleung N."/>
            <person name="Tanasupawat S."/>
        </authorList>
    </citation>
    <scope>NUCLEOTIDE SEQUENCE [LARGE SCALE GENOMIC DNA]</scope>
    <source>
        <strain evidence="2">3MP-10</strain>
    </source>
</reference>
<dbReference type="EMBL" id="VDLY02000002">
    <property type="protein sequence ID" value="KAB8169677.1"/>
    <property type="molecule type" value="Genomic_DNA"/>
</dbReference>
<dbReference type="AlphaFoldDB" id="A0A5N6ALF5"/>
<organism evidence="2 3">
    <name type="scientific">Streptomyces mimosae</name>
    <dbReference type="NCBI Taxonomy" id="2586635"/>
    <lineage>
        <taxon>Bacteria</taxon>
        <taxon>Bacillati</taxon>
        <taxon>Actinomycetota</taxon>
        <taxon>Actinomycetes</taxon>
        <taxon>Kitasatosporales</taxon>
        <taxon>Streptomycetaceae</taxon>
        <taxon>Streptomyces</taxon>
    </lineage>
</organism>
<keyword evidence="3" id="KW-1185">Reference proteome</keyword>
<evidence type="ECO:0000313" key="2">
    <source>
        <dbReference type="EMBL" id="KAB8169677.1"/>
    </source>
</evidence>
<evidence type="ECO:0000256" key="1">
    <source>
        <dbReference type="SAM" id="MobiDB-lite"/>
    </source>
</evidence>
<evidence type="ECO:0000313" key="3">
    <source>
        <dbReference type="Proteomes" id="UP000314251"/>
    </source>
</evidence>